<proteinExistence type="predicted"/>
<keyword evidence="1" id="KW-0812">Transmembrane</keyword>
<gene>
    <name evidence="2" type="ORF">JOE57_002238</name>
</gene>
<keyword evidence="3" id="KW-1185">Reference proteome</keyword>
<feature type="transmembrane region" description="Helical" evidence="1">
    <location>
        <begin position="387"/>
        <end position="407"/>
    </location>
</feature>
<feature type="transmembrane region" description="Helical" evidence="1">
    <location>
        <begin position="303"/>
        <end position="324"/>
    </location>
</feature>
<accession>A0ABS2RL68</accession>
<keyword evidence="1" id="KW-0472">Membrane</keyword>
<feature type="transmembrane region" description="Helical" evidence="1">
    <location>
        <begin position="361"/>
        <end position="380"/>
    </location>
</feature>
<protein>
    <submittedName>
        <fullName evidence="2">Uncharacterized protein</fullName>
    </submittedName>
</protein>
<dbReference type="RefSeq" id="WP_204917986.1">
    <property type="nucleotide sequence ID" value="NZ_BAAAQP010000001.1"/>
</dbReference>
<feature type="transmembrane region" description="Helical" evidence="1">
    <location>
        <begin position="461"/>
        <end position="480"/>
    </location>
</feature>
<sequence>MAVRPVRLALILLGLLTVFAGLRGIHGLLPDATESELYTDRVVVVGVTGRYQPDPTDARILAAHADRVQVGAVSVRPRYVGDCAAAGWTTLGAGRRAAVGGLCQPEVSGGLVTDWPMRQGAIRARNGDARLGTLARSVRGCVAAVGPGAALAAARPGGTVADYRTVEAFSGGGFTLGCPITLVDAGPASDEVIRALAGRPEVTLIVTGIGPATGSNDPGLQLIYRVGTTLPGWLTSASTRRPGVVTINDLTRTLIDFGTGGSPGAAAKAVDGAPLAVVSGTVSPDRVHRHLRSLAALSDQAPIGYLSLGAGGLLFFVTMIICLIRRRYAPARLVGALAAVLTAVMMLTGSAPWQDASRPGLFLSLLIGVLALMLTSVALLGARLARVPVAVAAAALTMAAFTADAALGAVMQPGSMLNSRPIFALRWYGFGNVTFAAYAAAGLVLAYALASRLRLAGRPRLAGGTVLLVGLVVIICEGWPGMGTDFGGVIALTPGVLWLAYVVSGVHPGWQRLLGIGLAAVVAISVISLLDWHRPPDARSHLGDFVQRIIDGDAGDVVFRKAVASLHTIISPLGIGSLVVGVGLWLVIFRYALPRIEVLRLRPVAVAALGTAILGTLLNDGGISVWLTLTAAFSVTCLSLWLDRVAEVGSVRLPRAAEGRSASEPTVTRR</sequence>
<dbReference type="Proteomes" id="UP000704762">
    <property type="component" value="Unassembled WGS sequence"/>
</dbReference>
<evidence type="ECO:0000313" key="3">
    <source>
        <dbReference type="Proteomes" id="UP000704762"/>
    </source>
</evidence>
<name>A0ABS2RL68_9ACTN</name>
<evidence type="ECO:0000313" key="2">
    <source>
        <dbReference type="EMBL" id="MBM7799317.1"/>
    </source>
</evidence>
<dbReference type="EMBL" id="JAFBCF010000001">
    <property type="protein sequence ID" value="MBM7799317.1"/>
    <property type="molecule type" value="Genomic_DNA"/>
</dbReference>
<feature type="transmembrane region" description="Helical" evidence="1">
    <location>
        <begin position="331"/>
        <end position="349"/>
    </location>
</feature>
<feature type="transmembrane region" description="Helical" evidence="1">
    <location>
        <begin position="601"/>
        <end position="618"/>
    </location>
</feature>
<feature type="transmembrane region" description="Helical" evidence="1">
    <location>
        <begin position="513"/>
        <end position="530"/>
    </location>
</feature>
<feature type="transmembrane region" description="Helical" evidence="1">
    <location>
        <begin position="624"/>
        <end position="642"/>
    </location>
</feature>
<evidence type="ECO:0000256" key="1">
    <source>
        <dbReference type="SAM" id="Phobius"/>
    </source>
</evidence>
<feature type="transmembrane region" description="Helical" evidence="1">
    <location>
        <begin position="486"/>
        <end position="506"/>
    </location>
</feature>
<feature type="transmembrane region" description="Helical" evidence="1">
    <location>
        <begin position="427"/>
        <end position="449"/>
    </location>
</feature>
<feature type="transmembrane region" description="Helical" evidence="1">
    <location>
        <begin position="569"/>
        <end position="589"/>
    </location>
</feature>
<organism evidence="2 3">
    <name type="scientific">Microlunatus panaciterrae</name>
    <dbReference type="NCBI Taxonomy" id="400768"/>
    <lineage>
        <taxon>Bacteria</taxon>
        <taxon>Bacillati</taxon>
        <taxon>Actinomycetota</taxon>
        <taxon>Actinomycetes</taxon>
        <taxon>Propionibacteriales</taxon>
        <taxon>Propionibacteriaceae</taxon>
        <taxon>Microlunatus</taxon>
    </lineage>
</organism>
<keyword evidence="1" id="KW-1133">Transmembrane helix</keyword>
<comment type="caution">
    <text evidence="2">The sequence shown here is derived from an EMBL/GenBank/DDBJ whole genome shotgun (WGS) entry which is preliminary data.</text>
</comment>
<reference evidence="2 3" key="1">
    <citation type="submission" date="2021-01" db="EMBL/GenBank/DDBJ databases">
        <title>Sequencing the genomes of 1000 actinobacteria strains.</title>
        <authorList>
            <person name="Klenk H.-P."/>
        </authorList>
    </citation>
    <scope>NUCLEOTIDE SEQUENCE [LARGE SCALE GENOMIC DNA]</scope>
    <source>
        <strain evidence="2 3">DSM 18662</strain>
    </source>
</reference>